<keyword evidence="3" id="KW-0472">Membrane</keyword>
<dbReference type="CDD" id="cd10918">
    <property type="entry name" value="CE4_NodB_like_5s_6s"/>
    <property type="match status" value="1"/>
</dbReference>
<gene>
    <name evidence="5" type="ORF">J40TS1_12110</name>
</gene>
<evidence type="ECO:0000256" key="2">
    <source>
        <dbReference type="ARBA" id="ARBA00022729"/>
    </source>
</evidence>
<dbReference type="EMBL" id="BOSE01000002">
    <property type="protein sequence ID" value="GIP15569.1"/>
    <property type="molecule type" value="Genomic_DNA"/>
</dbReference>
<dbReference type="PANTHER" id="PTHR34216">
    <property type="match status" value="1"/>
</dbReference>
<evidence type="ECO:0000313" key="6">
    <source>
        <dbReference type="Proteomes" id="UP000683139"/>
    </source>
</evidence>
<evidence type="ECO:0000256" key="1">
    <source>
        <dbReference type="ARBA" id="ARBA00004613"/>
    </source>
</evidence>
<evidence type="ECO:0000259" key="4">
    <source>
        <dbReference type="PROSITE" id="PS51677"/>
    </source>
</evidence>
<dbReference type="InterPro" id="IPR002509">
    <property type="entry name" value="NODB_dom"/>
</dbReference>
<dbReference type="RefSeq" id="WP_213513866.1">
    <property type="nucleotide sequence ID" value="NZ_BOSE01000002.1"/>
</dbReference>
<accession>A0A919YNX3</accession>
<dbReference type="PROSITE" id="PS51677">
    <property type="entry name" value="NODB"/>
    <property type="match status" value="1"/>
</dbReference>
<dbReference type="GO" id="GO:0016810">
    <property type="term" value="F:hydrolase activity, acting on carbon-nitrogen (but not peptide) bonds"/>
    <property type="evidence" value="ECO:0007669"/>
    <property type="project" value="InterPro"/>
</dbReference>
<keyword evidence="2" id="KW-0732">Signal</keyword>
<dbReference type="InterPro" id="IPR051398">
    <property type="entry name" value="Polysacch_Deacetylase"/>
</dbReference>
<keyword evidence="6" id="KW-1185">Reference proteome</keyword>
<reference evidence="5" key="1">
    <citation type="submission" date="2021-03" db="EMBL/GenBank/DDBJ databases">
        <title>Antimicrobial resistance genes in bacteria isolated from Japanese honey, and their potential for conferring macrolide and lincosamide resistance in the American foulbrood pathogen Paenibacillus larvae.</title>
        <authorList>
            <person name="Okamoto M."/>
            <person name="Kumagai M."/>
            <person name="Kanamori H."/>
            <person name="Takamatsu D."/>
        </authorList>
    </citation>
    <scope>NUCLEOTIDE SEQUENCE</scope>
    <source>
        <strain evidence="5">J40TS1</strain>
    </source>
</reference>
<evidence type="ECO:0000313" key="5">
    <source>
        <dbReference type="EMBL" id="GIP15569.1"/>
    </source>
</evidence>
<dbReference type="AlphaFoldDB" id="A0A919YNX3"/>
<dbReference type="Pfam" id="PF01522">
    <property type="entry name" value="Polysacc_deac_1"/>
    <property type="match status" value="1"/>
</dbReference>
<dbReference type="GO" id="GO:0005975">
    <property type="term" value="P:carbohydrate metabolic process"/>
    <property type="evidence" value="ECO:0007669"/>
    <property type="project" value="InterPro"/>
</dbReference>
<dbReference type="PANTHER" id="PTHR34216:SF3">
    <property type="entry name" value="POLY-BETA-1,6-N-ACETYL-D-GLUCOSAMINE N-DEACETYLASE"/>
    <property type="match status" value="1"/>
</dbReference>
<organism evidence="5 6">
    <name type="scientific">Paenibacillus montaniterrae</name>
    <dbReference type="NCBI Taxonomy" id="429341"/>
    <lineage>
        <taxon>Bacteria</taxon>
        <taxon>Bacillati</taxon>
        <taxon>Bacillota</taxon>
        <taxon>Bacilli</taxon>
        <taxon>Bacillales</taxon>
        <taxon>Paenibacillaceae</taxon>
        <taxon>Paenibacillus</taxon>
    </lineage>
</organism>
<sequence>MFKKSFLIAIGFLAAISISWIAIFGMSTHKPRGVVVLMYHDFGYSGNPSIINAEVFDDQMRALSENNFNVITMEQYVDYMEGKIELPEKSVLITFDDGYSDFYEIAYPILQQYQFPATNFIIVKSTDEPNPKQLPHMTWDQMREMKANGMSFYNHTYDSHKMINTTDNKDPMLANYKEGETSELYRARVHNDLQKAHELLVKELGEQDNILAFPYGAYSDELLEVMKELGIKHAFTIRPGVNERGGDGKLPEGLYYRVNAGLSAMDGEDLIKKITEQY</sequence>
<evidence type="ECO:0000256" key="3">
    <source>
        <dbReference type="SAM" id="Phobius"/>
    </source>
</evidence>
<dbReference type="Gene3D" id="3.20.20.370">
    <property type="entry name" value="Glycoside hydrolase/deacetylase"/>
    <property type="match status" value="1"/>
</dbReference>
<dbReference type="GO" id="GO:0005576">
    <property type="term" value="C:extracellular region"/>
    <property type="evidence" value="ECO:0007669"/>
    <property type="project" value="UniProtKB-SubCell"/>
</dbReference>
<proteinExistence type="predicted"/>
<comment type="subcellular location">
    <subcellularLocation>
        <location evidence="1">Secreted</location>
    </subcellularLocation>
</comment>
<dbReference type="SUPFAM" id="SSF88713">
    <property type="entry name" value="Glycoside hydrolase/deacetylase"/>
    <property type="match status" value="1"/>
</dbReference>
<feature type="domain" description="NodB homology" evidence="4">
    <location>
        <begin position="89"/>
        <end position="278"/>
    </location>
</feature>
<keyword evidence="3" id="KW-0812">Transmembrane</keyword>
<comment type="caution">
    <text evidence="5">The sequence shown here is derived from an EMBL/GenBank/DDBJ whole genome shotgun (WGS) entry which is preliminary data.</text>
</comment>
<keyword evidence="3" id="KW-1133">Transmembrane helix</keyword>
<name>A0A919YNX3_9BACL</name>
<protein>
    <recommendedName>
        <fullName evidence="4">NodB homology domain-containing protein</fullName>
    </recommendedName>
</protein>
<feature type="transmembrane region" description="Helical" evidence="3">
    <location>
        <begin position="6"/>
        <end position="24"/>
    </location>
</feature>
<dbReference type="Proteomes" id="UP000683139">
    <property type="component" value="Unassembled WGS sequence"/>
</dbReference>
<dbReference type="InterPro" id="IPR011330">
    <property type="entry name" value="Glyco_hydro/deAcase_b/a-brl"/>
</dbReference>